<evidence type="ECO:0000313" key="12">
    <source>
        <dbReference type="Proteomes" id="UP000266861"/>
    </source>
</evidence>
<keyword evidence="12" id="KW-1185">Reference proteome</keyword>
<evidence type="ECO:0000256" key="7">
    <source>
        <dbReference type="ARBA" id="ARBA00023163"/>
    </source>
</evidence>
<evidence type="ECO:0000256" key="5">
    <source>
        <dbReference type="ARBA" id="ARBA00022990"/>
    </source>
</evidence>
<evidence type="ECO:0000256" key="4">
    <source>
        <dbReference type="ARBA" id="ARBA00022763"/>
    </source>
</evidence>
<accession>A0A397GQ68</accession>
<sequence>MATEISTQNQTLLINYLVSSLKKTVPGSHAYTLYLIFTRLECVEPLTSSKNIQNAETDRNIFKRRILVLITEKIKTNPDRDVFVTGIEIHEYYDSNNSSLIVYISKVDTTGFCNCSVTPTKNLLSAYMNFYSKNERSKFKSLKFHCFARSQPEYLFQLSAKNPIKRKLEDPQLIKWWKRIFQQTFFDNQNNAQNDARGWFYLPGVSTERNARMLINDLIYGENEKRENQFWKYGYPYPDAQKAIDVIPKFEDDAKSRWLSNVESEDENSLTVKEFWDMISIGGEFVGGNRAGFIWVEMKGNDGDGGDGQKIISAAKSIKPNEEKIGGLLVDNVTYNLTINTLLNENFQSESLAIESTSNWKCNFLEQRFTKEELEHNFITFMVENPLVKKEIQKTNVIPVNNLQMSIKRKNISNDSKIPSSVSQEETNISPKRIK</sequence>
<evidence type="ECO:0000256" key="3">
    <source>
        <dbReference type="ARBA" id="ARBA00022679"/>
    </source>
</evidence>
<reference evidence="11 12" key="1">
    <citation type="submission" date="2018-08" db="EMBL/GenBank/DDBJ databases">
        <title>Genome and evolution of the arbuscular mycorrhizal fungus Diversispora epigaea (formerly Glomus versiforme) and its bacterial endosymbionts.</title>
        <authorList>
            <person name="Sun X."/>
            <person name="Fei Z."/>
            <person name="Harrison M."/>
        </authorList>
    </citation>
    <scope>NUCLEOTIDE SEQUENCE [LARGE SCALE GENOMIC DNA]</scope>
    <source>
        <strain evidence="11 12">IT104</strain>
    </source>
</reference>
<dbReference type="PANTHER" id="PTHR31571:SF2">
    <property type="entry name" value="HISTONE ACETYLTRANSFERASE RTT109"/>
    <property type="match status" value="1"/>
</dbReference>
<comment type="caution">
    <text evidence="11">The sequence shown here is derived from an EMBL/GenBank/DDBJ whole genome shotgun (WGS) entry which is preliminary data.</text>
</comment>
<dbReference type="Pfam" id="PF08214">
    <property type="entry name" value="HAT_KAT11"/>
    <property type="match status" value="1"/>
</dbReference>
<keyword evidence="4" id="KW-0227">DNA damage</keyword>
<feature type="region of interest" description="Disordered" evidence="10">
    <location>
        <begin position="414"/>
        <end position="435"/>
    </location>
</feature>
<dbReference type="GO" id="GO:0006355">
    <property type="term" value="P:regulation of DNA-templated transcription"/>
    <property type="evidence" value="ECO:0007669"/>
    <property type="project" value="InterPro"/>
</dbReference>
<keyword evidence="8" id="KW-0539">Nucleus</keyword>
<dbReference type="STRING" id="1348612.A0A397GQ68"/>
<organism evidence="11 12">
    <name type="scientific">Diversispora epigaea</name>
    <dbReference type="NCBI Taxonomy" id="1348612"/>
    <lineage>
        <taxon>Eukaryota</taxon>
        <taxon>Fungi</taxon>
        <taxon>Fungi incertae sedis</taxon>
        <taxon>Mucoromycota</taxon>
        <taxon>Glomeromycotina</taxon>
        <taxon>Glomeromycetes</taxon>
        <taxon>Diversisporales</taxon>
        <taxon>Diversisporaceae</taxon>
        <taxon>Diversispora</taxon>
    </lineage>
</organism>
<keyword evidence="3" id="KW-0808">Transferase</keyword>
<dbReference type="InterPro" id="IPR013178">
    <property type="entry name" value="Histone_AcTrfase_Rtt109/CBP"/>
</dbReference>
<protein>
    <recommendedName>
        <fullName evidence="2">histone acetyltransferase</fullName>
        <ecNumber evidence="2">2.3.1.48</ecNumber>
    </recommendedName>
</protein>
<dbReference type="SMART" id="SM01250">
    <property type="entry name" value="KAT11"/>
    <property type="match status" value="1"/>
</dbReference>
<dbReference type="PANTHER" id="PTHR31571">
    <property type="entry name" value="ALTERED INHERITANCE OF MITOCHONDRIA PROTEIN 6"/>
    <property type="match status" value="1"/>
</dbReference>
<dbReference type="Proteomes" id="UP000266861">
    <property type="component" value="Unassembled WGS sequence"/>
</dbReference>
<comment type="catalytic activity">
    <reaction evidence="9">
        <text>L-lysyl-[histone] + acetyl-CoA = N(6)-acetyl-L-lysyl-[histone] + CoA + H(+)</text>
        <dbReference type="Rhea" id="RHEA:21992"/>
        <dbReference type="Rhea" id="RHEA-COMP:9845"/>
        <dbReference type="Rhea" id="RHEA-COMP:11338"/>
        <dbReference type="ChEBI" id="CHEBI:15378"/>
        <dbReference type="ChEBI" id="CHEBI:29969"/>
        <dbReference type="ChEBI" id="CHEBI:57287"/>
        <dbReference type="ChEBI" id="CHEBI:57288"/>
        <dbReference type="ChEBI" id="CHEBI:61930"/>
        <dbReference type="EC" id="2.3.1.48"/>
    </reaction>
    <physiologicalReaction direction="left-to-right" evidence="9">
        <dbReference type="Rhea" id="RHEA:21993"/>
    </physiologicalReaction>
</comment>
<evidence type="ECO:0000256" key="6">
    <source>
        <dbReference type="ARBA" id="ARBA00023015"/>
    </source>
</evidence>
<dbReference type="PROSITE" id="PS51728">
    <property type="entry name" value="RTT109_HAT"/>
    <property type="match status" value="1"/>
</dbReference>
<dbReference type="EC" id="2.3.1.48" evidence="2"/>
<dbReference type="GO" id="GO:0005634">
    <property type="term" value="C:nucleus"/>
    <property type="evidence" value="ECO:0007669"/>
    <property type="project" value="UniProtKB-SubCell"/>
</dbReference>
<dbReference type="GO" id="GO:0006974">
    <property type="term" value="P:DNA damage response"/>
    <property type="evidence" value="ECO:0007669"/>
    <property type="project" value="UniProtKB-KW"/>
</dbReference>
<comment type="subcellular location">
    <subcellularLocation>
        <location evidence="1">Nucleus</location>
    </subcellularLocation>
</comment>
<evidence type="ECO:0000256" key="2">
    <source>
        <dbReference type="ARBA" id="ARBA00013184"/>
    </source>
</evidence>
<proteinExistence type="predicted"/>
<keyword evidence="7" id="KW-0804">Transcription</keyword>
<gene>
    <name evidence="11" type="ORF">Glove_458g1</name>
</gene>
<dbReference type="InterPro" id="IPR016849">
    <property type="entry name" value="Rtt109"/>
</dbReference>
<evidence type="ECO:0000256" key="9">
    <source>
        <dbReference type="ARBA" id="ARBA00048940"/>
    </source>
</evidence>
<name>A0A397GQ68_9GLOM</name>
<keyword evidence="5" id="KW-0007">Acetylation</keyword>
<dbReference type="GO" id="GO:0032931">
    <property type="term" value="F:histone H3K56 acetyltransferase activity"/>
    <property type="evidence" value="ECO:0007669"/>
    <property type="project" value="TreeGrafter"/>
</dbReference>
<evidence type="ECO:0000256" key="8">
    <source>
        <dbReference type="ARBA" id="ARBA00023242"/>
    </source>
</evidence>
<evidence type="ECO:0000256" key="10">
    <source>
        <dbReference type="SAM" id="MobiDB-lite"/>
    </source>
</evidence>
<evidence type="ECO:0000313" key="11">
    <source>
        <dbReference type="EMBL" id="RHZ52707.1"/>
    </source>
</evidence>
<dbReference type="AlphaFoldDB" id="A0A397GQ68"/>
<keyword evidence="6" id="KW-0805">Transcription regulation</keyword>
<dbReference type="InterPro" id="IPR051236">
    <property type="entry name" value="HAT_RTT109-like"/>
</dbReference>
<dbReference type="OrthoDB" id="3361892at2759"/>
<dbReference type="EMBL" id="PQFF01000400">
    <property type="protein sequence ID" value="RHZ52707.1"/>
    <property type="molecule type" value="Genomic_DNA"/>
</dbReference>
<evidence type="ECO:0000256" key="1">
    <source>
        <dbReference type="ARBA" id="ARBA00004123"/>
    </source>
</evidence>